<organism evidence="10 11">
    <name type="scientific">Nitrospira tepida</name>
    <dbReference type="NCBI Taxonomy" id="2973512"/>
    <lineage>
        <taxon>Bacteria</taxon>
        <taxon>Pseudomonadati</taxon>
        <taxon>Nitrospirota</taxon>
        <taxon>Nitrospiria</taxon>
        <taxon>Nitrospirales</taxon>
        <taxon>Nitrospiraceae</taxon>
        <taxon>Nitrospira</taxon>
    </lineage>
</organism>
<dbReference type="InterPro" id="IPR011639">
    <property type="entry name" value="MethylTrfase_TaqI-like_dom"/>
</dbReference>
<comment type="catalytic activity">
    <reaction evidence="7">
        <text>a 2'-deoxyadenosine in DNA + S-adenosyl-L-methionine = an N(6)-methyl-2'-deoxyadenosine in DNA + S-adenosyl-L-homocysteine + H(+)</text>
        <dbReference type="Rhea" id="RHEA:15197"/>
        <dbReference type="Rhea" id="RHEA-COMP:12418"/>
        <dbReference type="Rhea" id="RHEA-COMP:12419"/>
        <dbReference type="ChEBI" id="CHEBI:15378"/>
        <dbReference type="ChEBI" id="CHEBI:57856"/>
        <dbReference type="ChEBI" id="CHEBI:59789"/>
        <dbReference type="ChEBI" id="CHEBI:90615"/>
        <dbReference type="ChEBI" id="CHEBI:90616"/>
        <dbReference type="EC" id="2.1.1.72"/>
    </reaction>
</comment>
<evidence type="ECO:0000256" key="2">
    <source>
        <dbReference type="ARBA" id="ARBA00022603"/>
    </source>
</evidence>
<dbReference type="AlphaFoldDB" id="A0AA86N3A5"/>
<keyword evidence="11" id="KW-1185">Reference proteome</keyword>
<keyword evidence="2 10" id="KW-0489">Methyltransferase</keyword>
<keyword evidence="4" id="KW-0949">S-adenosyl-L-methionine</keyword>
<dbReference type="InterPro" id="IPR007409">
    <property type="entry name" value="Restrct_endonuc_type1_HsdR_N"/>
</dbReference>
<dbReference type="PRINTS" id="PR00507">
    <property type="entry name" value="N12N6MTFRASE"/>
</dbReference>
<dbReference type="InterPro" id="IPR023135">
    <property type="entry name" value="N6_DNA_MeTrfase_TaqI_C"/>
</dbReference>
<dbReference type="PANTHER" id="PTHR33841:SF1">
    <property type="entry name" value="DNA METHYLTRANSFERASE A"/>
    <property type="match status" value="1"/>
</dbReference>
<dbReference type="REBASE" id="741093">
    <property type="entry name" value="NspDNFORF4306P"/>
</dbReference>
<evidence type="ECO:0000256" key="5">
    <source>
        <dbReference type="ARBA" id="ARBA00022747"/>
    </source>
</evidence>
<evidence type="ECO:0000256" key="6">
    <source>
        <dbReference type="ARBA" id="ARBA00023125"/>
    </source>
</evidence>
<reference evidence="10" key="1">
    <citation type="submission" date="2022-10" db="EMBL/GenBank/DDBJ databases">
        <authorList>
            <person name="Koch H."/>
        </authorList>
    </citation>
    <scope>NUCLEOTIDE SEQUENCE</scope>
    <source>
        <strain evidence="10">DNF</strain>
    </source>
</reference>
<dbReference type="Gene3D" id="3.90.220.10">
    <property type="entry name" value="Adenine-n6-DNA-methyltransferase Taqi, Chain A, domain 2"/>
    <property type="match status" value="1"/>
</dbReference>
<dbReference type="Gene3D" id="3.40.50.150">
    <property type="entry name" value="Vaccinia Virus protein VP39"/>
    <property type="match status" value="1"/>
</dbReference>
<dbReference type="Gene3D" id="1.10.3290.10">
    <property type="entry name" value="Fido-like domain"/>
    <property type="match status" value="1"/>
</dbReference>
<dbReference type="EC" id="2.1.1.72" evidence="1"/>
<evidence type="ECO:0000256" key="1">
    <source>
        <dbReference type="ARBA" id="ARBA00011900"/>
    </source>
</evidence>
<dbReference type="PROSITE" id="PS51459">
    <property type="entry name" value="FIDO"/>
    <property type="match status" value="1"/>
</dbReference>
<dbReference type="SUPFAM" id="SSF53335">
    <property type="entry name" value="S-adenosyl-L-methionine-dependent methyltransferases"/>
    <property type="match status" value="1"/>
</dbReference>
<dbReference type="InterPro" id="IPR025931">
    <property type="entry name" value="TaqI_C"/>
</dbReference>
<dbReference type="InterPro" id="IPR050953">
    <property type="entry name" value="N4_N6_ade-DNA_methylase"/>
</dbReference>
<dbReference type="GO" id="GO:0009307">
    <property type="term" value="P:DNA restriction-modification system"/>
    <property type="evidence" value="ECO:0007669"/>
    <property type="project" value="UniProtKB-KW"/>
</dbReference>
<gene>
    <name evidence="10" type="ORF">DNFV4_04306</name>
</gene>
<dbReference type="InterPro" id="IPR029063">
    <property type="entry name" value="SAM-dependent_MTases_sf"/>
</dbReference>
<dbReference type="GO" id="GO:0009007">
    <property type="term" value="F:site-specific DNA-methyltransferase (adenine-specific) activity"/>
    <property type="evidence" value="ECO:0007669"/>
    <property type="project" value="UniProtKB-EC"/>
</dbReference>
<evidence type="ECO:0000256" key="4">
    <source>
        <dbReference type="ARBA" id="ARBA00022691"/>
    </source>
</evidence>
<dbReference type="InterPro" id="IPR002052">
    <property type="entry name" value="DNA_methylase_N6_adenine_CS"/>
</dbReference>
<dbReference type="InterPro" id="IPR003812">
    <property type="entry name" value="Fido"/>
</dbReference>
<keyword evidence="3" id="KW-0808">Transferase</keyword>
<dbReference type="Pfam" id="PF02661">
    <property type="entry name" value="Fic"/>
    <property type="match status" value="1"/>
</dbReference>
<keyword evidence="5" id="KW-0680">Restriction system</keyword>
<dbReference type="Pfam" id="PF07669">
    <property type="entry name" value="Eco57I"/>
    <property type="match status" value="1"/>
</dbReference>
<evidence type="ECO:0000313" key="11">
    <source>
        <dbReference type="Proteomes" id="UP001179121"/>
    </source>
</evidence>
<evidence type="ECO:0000259" key="9">
    <source>
        <dbReference type="PROSITE" id="PS51459"/>
    </source>
</evidence>
<dbReference type="KEGG" id="nti:DNFV4_04306"/>
<sequence length="1236" mass="140689">MGQAPGIISDLIERFDRNREAYKSQGYNETQLRREFLDPFFEALGWDVANKAGHAEAYKDVIHEDAIKIGGASKAPDYCFRIGGARKFFLEAKKPAVNVKDEIPPAYQLRRYAWSAKLPLSILTDFEEFAVYDCRTRPNPSDKPGIGRIHYWTYKDYPAEWHKIAAIFSKDSVLKGSFDKYAGAERKRGTATVDAEFLKEIESWREALAKNLALRNPKLSVQELNFSVQRTIDRLIFLRICEDRGVESYGQLQGLQNGQNIYSRLRYLYDRADDRYNSGLFHFHPEKDRAESPDDLTPRLKIDDKVLKDIIGRLYYPESPYEFSVLPVEILGQVYEQFLGKVIRLTASHQARIEEKPEVRKAGGVYYTPAYIVEYIVKHTVGTLCQGKTPKQIAKLRILDPACGSGSFLIGAYQFLLTYHRDWYVKDGTDKHKKELFKATGGDWRLRTEEKKRILLSNIYGVDIDPQAVEVTKLSLLLKVLEGENQESLQELLFGRVRVLPDLGKNIKCGNSLIGPDYFAGQLIPDEDEVRRVNPFDWQAEFPEIMKAGGFDAVIGNPPYGAYFYGQDKAYLSSKYPSQTYQLDSYLLFLERSMRSLVRHEGFYGMIIPNPWLTNLLQTKIRRFVFEETRVREIVHFKFSVFPKVTVDTEIVLLQNARAQDGEVVIKVFESLGTFLFGANGQGLRTILHNQKKWEKLKGDTVNIFASPKEETLLEKCKSNSAALGSLCEINVGIKPYQVGKGTPPQTKAIVQSRPFDSNRQKTTSFRPYLRGSDINRFVIAPLQPRFLRYGPWLAEPRPAADFDAPVKIVMRQTGDSLVAALDDRQYLCLNNMHVLVPHENEVSAKFLLGVINSKLLNWCYQALNPEAGEALAEVKKTNVERLPIRILSLCDKADKSRHDQMVSLVERMLDLHKRLPEGKTPADKDRLQRQINATDQEIDRLVYDLYGLTEEEIRIVEAASVASSPKLKENEDHETEPEPTDRPGPGPGMATTVAEAARYAREGGGSTPESPFGAREPVHGVREPTGQYGTPEDPDGTEEQSELSSTREFDTAEGRLSYPELSERLAVPLVAIYDEILQTNPDQIVITSEWLCIRHKRLAGHLYPDWAGRFRDVNVQVGSHNPPPFYEVPIHMRTFCDDLAERLRHDPGATVRRAAEFLAWADWRFQWIHPFKDFNGRIGRVLLGALLYKLSLPHIETAPIEPLSRRNYLDALQTADSGDLTRLTSIWSHRLSEAL</sequence>
<feature type="region of interest" description="Disordered" evidence="8">
    <location>
        <begin position="964"/>
        <end position="1056"/>
    </location>
</feature>
<name>A0AA86N3A5_9BACT</name>
<dbReference type="PANTHER" id="PTHR33841">
    <property type="entry name" value="DNA METHYLTRANSFERASE YEEA-RELATED"/>
    <property type="match status" value="1"/>
</dbReference>
<dbReference type="SUPFAM" id="SSF140931">
    <property type="entry name" value="Fic-like"/>
    <property type="match status" value="1"/>
</dbReference>
<dbReference type="GO" id="GO:0003677">
    <property type="term" value="F:DNA binding"/>
    <property type="evidence" value="ECO:0007669"/>
    <property type="project" value="UniProtKB-KW"/>
</dbReference>
<dbReference type="PROSITE" id="PS00092">
    <property type="entry name" value="N6_MTASE"/>
    <property type="match status" value="1"/>
</dbReference>
<evidence type="ECO:0000256" key="3">
    <source>
        <dbReference type="ARBA" id="ARBA00022679"/>
    </source>
</evidence>
<evidence type="ECO:0000313" key="10">
    <source>
        <dbReference type="EMBL" id="CAI4033864.1"/>
    </source>
</evidence>
<dbReference type="GO" id="GO:0032259">
    <property type="term" value="P:methylation"/>
    <property type="evidence" value="ECO:0007669"/>
    <property type="project" value="UniProtKB-KW"/>
</dbReference>
<protein>
    <recommendedName>
        <fullName evidence="1">site-specific DNA-methyltransferase (adenine-specific)</fullName>
        <ecNumber evidence="1">2.1.1.72</ecNumber>
    </recommendedName>
</protein>
<dbReference type="Pfam" id="PF04313">
    <property type="entry name" value="HSDR_N"/>
    <property type="match status" value="1"/>
</dbReference>
<evidence type="ECO:0000256" key="7">
    <source>
        <dbReference type="ARBA" id="ARBA00047942"/>
    </source>
</evidence>
<dbReference type="InterPro" id="IPR036597">
    <property type="entry name" value="Fido-like_dom_sf"/>
</dbReference>
<dbReference type="Proteomes" id="UP001179121">
    <property type="component" value="Chromosome"/>
</dbReference>
<keyword evidence="6" id="KW-0238">DNA-binding</keyword>
<dbReference type="EMBL" id="OX365700">
    <property type="protein sequence ID" value="CAI4033864.1"/>
    <property type="molecule type" value="Genomic_DNA"/>
</dbReference>
<feature type="domain" description="Fido" evidence="9">
    <location>
        <begin position="1087"/>
        <end position="1234"/>
    </location>
</feature>
<proteinExistence type="predicted"/>
<dbReference type="Pfam" id="PF12950">
    <property type="entry name" value="TaqI_C"/>
    <property type="match status" value="1"/>
</dbReference>
<feature type="compositionally biased region" description="Acidic residues" evidence="8">
    <location>
        <begin position="1033"/>
        <end position="1042"/>
    </location>
</feature>
<evidence type="ECO:0000256" key="8">
    <source>
        <dbReference type="SAM" id="MobiDB-lite"/>
    </source>
</evidence>
<accession>A0AA86N3A5</accession>